<dbReference type="InterPro" id="IPR037587">
    <property type="entry name" value="LAMTOR2-like"/>
</dbReference>
<dbReference type="Pfam" id="PF03259">
    <property type="entry name" value="Robl_LC7"/>
    <property type="match status" value="1"/>
</dbReference>
<dbReference type="GO" id="GO:0005737">
    <property type="term" value="C:cytoplasm"/>
    <property type="evidence" value="ECO:0007669"/>
    <property type="project" value="UniProtKB-ARBA"/>
</dbReference>
<dbReference type="GO" id="GO:0060090">
    <property type="term" value="F:molecular adaptor activity"/>
    <property type="evidence" value="ECO:0007669"/>
    <property type="project" value="InterPro"/>
</dbReference>
<dbReference type="OMA" id="WAAYEKN"/>
<dbReference type="EMBL" id="JXLN01018089">
    <property type="protein sequence ID" value="KPM11844.1"/>
    <property type="molecule type" value="Genomic_DNA"/>
</dbReference>
<dbReference type="SUPFAM" id="SSF103196">
    <property type="entry name" value="Roadblock/LC7 domain"/>
    <property type="match status" value="1"/>
</dbReference>
<name>A0A132ALK7_SARSC</name>
<dbReference type="OrthoDB" id="271745at2759"/>
<gene>
    <name evidence="4" type="ORF">QR98_0104200</name>
</gene>
<evidence type="ECO:0000256" key="1">
    <source>
        <dbReference type="ARBA" id="ARBA00007191"/>
    </source>
</evidence>
<dbReference type="AlphaFoldDB" id="A0A132ALK7"/>
<dbReference type="InterPro" id="IPR004942">
    <property type="entry name" value="Roadblock/LAMTOR2_dom"/>
</dbReference>
<accession>A0A132ALK7</accession>
<evidence type="ECO:0000256" key="2">
    <source>
        <dbReference type="ARBA" id="ARBA00072715"/>
    </source>
</evidence>
<organism evidence="4 5">
    <name type="scientific">Sarcoptes scabiei</name>
    <name type="common">Itch mite</name>
    <name type="synonym">Acarus scabiei</name>
    <dbReference type="NCBI Taxonomy" id="52283"/>
    <lineage>
        <taxon>Eukaryota</taxon>
        <taxon>Metazoa</taxon>
        <taxon>Ecdysozoa</taxon>
        <taxon>Arthropoda</taxon>
        <taxon>Chelicerata</taxon>
        <taxon>Arachnida</taxon>
        <taxon>Acari</taxon>
        <taxon>Acariformes</taxon>
        <taxon>Sarcoptiformes</taxon>
        <taxon>Astigmata</taxon>
        <taxon>Psoroptidia</taxon>
        <taxon>Sarcoptoidea</taxon>
        <taxon>Sarcoptidae</taxon>
        <taxon>Sarcoptinae</taxon>
        <taxon>Sarcoptes</taxon>
    </lineage>
</organism>
<evidence type="ECO:0000259" key="3">
    <source>
        <dbReference type="SMART" id="SM00960"/>
    </source>
</evidence>
<evidence type="ECO:0000313" key="4">
    <source>
        <dbReference type="EMBL" id="KPM11844.1"/>
    </source>
</evidence>
<dbReference type="FunFam" id="3.30.450.30:FF:000004">
    <property type="entry name" value="ragulator complex protein LAMTOR2"/>
    <property type="match status" value="1"/>
</dbReference>
<reference evidence="4 5" key="1">
    <citation type="journal article" date="2015" name="Parasit. Vectors">
        <title>Draft genome of the scabies mite.</title>
        <authorList>
            <person name="Rider S.D.Jr."/>
            <person name="Morgan M.S."/>
            <person name="Arlian L.G."/>
        </authorList>
    </citation>
    <scope>NUCLEOTIDE SEQUENCE [LARGE SCALE GENOMIC DNA]</scope>
    <source>
        <strain evidence="4">Arlian Lab</strain>
    </source>
</reference>
<dbReference type="Proteomes" id="UP000616769">
    <property type="component" value="Unassembled WGS sequence"/>
</dbReference>
<comment type="similarity">
    <text evidence="1">Belongs to the GAMAD family.</text>
</comment>
<dbReference type="GO" id="GO:0032008">
    <property type="term" value="P:positive regulation of TOR signaling"/>
    <property type="evidence" value="ECO:0007669"/>
    <property type="project" value="InterPro"/>
</dbReference>
<dbReference type="Gene3D" id="3.30.450.30">
    <property type="entry name" value="Dynein light chain 2a, cytoplasmic"/>
    <property type="match status" value="1"/>
</dbReference>
<feature type="domain" description="Roadblock/LAMTOR2" evidence="3">
    <location>
        <begin position="7"/>
        <end position="95"/>
    </location>
</feature>
<dbReference type="VEuPathDB" id="VectorBase:SSCA000533"/>
<protein>
    <recommendedName>
        <fullName evidence="2">Ragulator complex protein LAMTOR2 homolog</fullName>
    </recommendedName>
</protein>
<dbReference type="GO" id="GO:0005085">
    <property type="term" value="F:guanyl-nucleotide exchange factor activity"/>
    <property type="evidence" value="ECO:0007669"/>
    <property type="project" value="InterPro"/>
</dbReference>
<dbReference type="SMART" id="SM00960">
    <property type="entry name" value="Robl_LC7"/>
    <property type="match status" value="1"/>
</dbReference>
<proteinExistence type="inferred from homology"/>
<sequence length="128" mass="14124">MLKPKTLAQILNQANTGGVSATLLFNKDGRLLAYAGYGDKDVRMIAAIVSGIWASYSNYGKNVLAESQLTHIYFKAERGMAFISLISNVLLCLYSRDSSIKVEPGILKQKMKALMEHLEQPLSQLSEI</sequence>
<comment type="caution">
    <text evidence="4">The sequence shown here is derived from an EMBL/GenBank/DDBJ whole genome shotgun (WGS) entry which is preliminary data.</text>
</comment>
<dbReference type="PANTHER" id="PTHR13323">
    <property type="entry name" value="LATE ENDOSOMAL/LYSOSOMAL MP1 INTERACTING PROTEIN"/>
    <property type="match status" value="1"/>
</dbReference>
<evidence type="ECO:0000313" key="5">
    <source>
        <dbReference type="Proteomes" id="UP000616769"/>
    </source>
</evidence>